<dbReference type="PANTHER" id="PTHR33452">
    <property type="entry name" value="OXIDOREDUCTASE CATD-RELATED"/>
    <property type="match status" value="1"/>
</dbReference>
<evidence type="ECO:0000313" key="9">
    <source>
        <dbReference type="Proteomes" id="UP000579647"/>
    </source>
</evidence>
<evidence type="ECO:0000256" key="6">
    <source>
        <dbReference type="ARBA" id="ARBA00023136"/>
    </source>
</evidence>
<evidence type="ECO:0000256" key="4">
    <source>
        <dbReference type="ARBA" id="ARBA00022692"/>
    </source>
</evidence>
<dbReference type="InterPro" id="IPR032808">
    <property type="entry name" value="DoxX"/>
</dbReference>
<dbReference type="EMBL" id="JACHDO010000001">
    <property type="protein sequence ID" value="MBB5494264.1"/>
    <property type="molecule type" value="Genomic_DNA"/>
</dbReference>
<keyword evidence="3" id="KW-1003">Cell membrane</keyword>
<comment type="similarity">
    <text evidence="2">Belongs to the DoxX family.</text>
</comment>
<protein>
    <submittedName>
        <fullName evidence="8">Putative oxidoreductase</fullName>
    </submittedName>
</protein>
<keyword evidence="5 7" id="KW-1133">Transmembrane helix</keyword>
<evidence type="ECO:0000256" key="3">
    <source>
        <dbReference type="ARBA" id="ARBA00022475"/>
    </source>
</evidence>
<keyword evidence="9" id="KW-1185">Reference proteome</keyword>
<feature type="transmembrane region" description="Helical" evidence="7">
    <location>
        <begin position="12"/>
        <end position="30"/>
    </location>
</feature>
<dbReference type="InterPro" id="IPR051907">
    <property type="entry name" value="DoxX-like_oxidoreductase"/>
</dbReference>
<dbReference type="Pfam" id="PF07681">
    <property type="entry name" value="DoxX"/>
    <property type="match status" value="1"/>
</dbReference>
<evidence type="ECO:0000256" key="7">
    <source>
        <dbReference type="SAM" id="Phobius"/>
    </source>
</evidence>
<accession>A0A840WDR2</accession>
<keyword evidence="6 7" id="KW-0472">Membrane</keyword>
<comment type="caution">
    <text evidence="8">The sequence shown here is derived from an EMBL/GenBank/DDBJ whole genome shotgun (WGS) entry which is preliminary data.</text>
</comment>
<evidence type="ECO:0000313" key="8">
    <source>
        <dbReference type="EMBL" id="MBB5494264.1"/>
    </source>
</evidence>
<proteinExistence type="inferred from homology"/>
<keyword evidence="4 7" id="KW-0812">Transmembrane</keyword>
<organism evidence="8 9">
    <name type="scientific">Nocardiopsis metallicus</name>
    <dbReference type="NCBI Taxonomy" id="179819"/>
    <lineage>
        <taxon>Bacteria</taxon>
        <taxon>Bacillati</taxon>
        <taxon>Actinomycetota</taxon>
        <taxon>Actinomycetes</taxon>
        <taxon>Streptosporangiales</taxon>
        <taxon>Nocardiopsidaceae</taxon>
        <taxon>Nocardiopsis</taxon>
    </lineage>
</organism>
<reference evidence="8 9" key="1">
    <citation type="submission" date="2020-08" db="EMBL/GenBank/DDBJ databases">
        <title>Sequencing the genomes of 1000 actinobacteria strains.</title>
        <authorList>
            <person name="Klenk H.-P."/>
        </authorList>
    </citation>
    <scope>NUCLEOTIDE SEQUENCE [LARGE SCALE GENOMIC DNA]</scope>
    <source>
        <strain evidence="8 9">DSM 44598</strain>
    </source>
</reference>
<sequence>MTESLRLSISDLTALLARVVVGVVFIAHGLPKAADLNGTAQGFEAMGIPFPQFSALLGAVIEVGAGVALIVGFALPLAGLLLTFMMGAAYFFAHVGDPLVGGFELPLVLAVAALALGFSGGRYSVDRLLPWGRVRQESGAAESVSA</sequence>
<evidence type="ECO:0000256" key="5">
    <source>
        <dbReference type="ARBA" id="ARBA00022989"/>
    </source>
</evidence>
<dbReference type="RefSeq" id="WP_184367469.1">
    <property type="nucleotide sequence ID" value="NZ_BAAAKM010000112.1"/>
</dbReference>
<feature type="transmembrane region" description="Helical" evidence="7">
    <location>
        <begin position="105"/>
        <end position="125"/>
    </location>
</feature>
<evidence type="ECO:0000256" key="2">
    <source>
        <dbReference type="ARBA" id="ARBA00006679"/>
    </source>
</evidence>
<gene>
    <name evidence="8" type="ORF">HNR07_005401</name>
</gene>
<evidence type="ECO:0000256" key="1">
    <source>
        <dbReference type="ARBA" id="ARBA00004651"/>
    </source>
</evidence>
<dbReference type="GO" id="GO:0005886">
    <property type="term" value="C:plasma membrane"/>
    <property type="evidence" value="ECO:0007669"/>
    <property type="project" value="UniProtKB-SubCell"/>
</dbReference>
<dbReference type="AlphaFoldDB" id="A0A840WDR2"/>
<dbReference type="Proteomes" id="UP000579647">
    <property type="component" value="Unassembled WGS sequence"/>
</dbReference>
<name>A0A840WDR2_9ACTN</name>
<feature type="transmembrane region" description="Helical" evidence="7">
    <location>
        <begin position="50"/>
        <end position="70"/>
    </location>
</feature>
<dbReference type="PANTHER" id="PTHR33452:SF1">
    <property type="entry name" value="INNER MEMBRANE PROTEIN YPHA-RELATED"/>
    <property type="match status" value="1"/>
</dbReference>
<comment type="subcellular location">
    <subcellularLocation>
        <location evidence="1">Cell membrane</location>
        <topology evidence="1">Multi-pass membrane protein</topology>
    </subcellularLocation>
</comment>
<feature type="transmembrane region" description="Helical" evidence="7">
    <location>
        <begin position="77"/>
        <end position="93"/>
    </location>
</feature>